<keyword evidence="5" id="KW-0268">Exocytosis</keyword>
<evidence type="ECO:0000256" key="4">
    <source>
        <dbReference type="ARBA" id="ARBA00005823"/>
    </source>
</evidence>
<feature type="domain" description="MHD1" evidence="10">
    <location>
        <begin position="489"/>
        <end position="610"/>
    </location>
</feature>
<gene>
    <name evidence="12" type="ORF">NP493_345g04038</name>
</gene>
<dbReference type="GO" id="GO:0006887">
    <property type="term" value="P:exocytosis"/>
    <property type="evidence" value="ECO:0007669"/>
    <property type="project" value="UniProtKB-KW"/>
</dbReference>
<dbReference type="Gene3D" id="1.10.357.50">
    <property type="match status" value="1"/>
</dbReference>
<feature type="region of interest" description="Disordered" evidence="8">
    <location>
        <begin position="1"/>
        <end position="30"/>
    </location>
</feature>
<dbReference type="PROSITE" id="PS51258">
    <property type="entry name" value="MHD1"/>
    <property type="match status" value="1"/>
</dbReference>
<feature type="domain" description="C2" evidence="9">
    <location>
        <begin position="1"/>
        <end position="131"/>
    </location>
</feature>
<dbReference type="InterPro" id="IPR010439">
    <property type="entry name" value="MUN_dom"/>
</dbReference>
<dbReference type="EMBL" id="JAODUO010000345">
    <property type="protein sequence ID" value="KAK2182622.1"/>
    <property type="molecule type" value="Genomic_DNA"/>
</dbReference>
<keyword evidence="13" id="KW-1185">Reference proteome</keyword>
<evidence type="ECO:0000259" key="10">
    <source>
        <dbReference type="PROSITE" id="PS51258"/>
    </source>
</evidence>
<sequence length="1027" mass="118328">MLGIVPGSRARDHMADGCGSGSVSSDDEYRGRKDRGLRKFSQSFKKRRDKTALDLIPVRYIRTTSVKPKTLNPVWNEKFRFDLEDVQHDRVHLDIWDHDDEFSVFDAAKTLNEVQGLKGLGRYFKQIAQSARTSSKDSVDDFLGSLNIRLDDIPSTGETAWYNLEGRSSRSNIEGSICLSLALATREDRGYSEEDNWNDIRQHEDLICVFIEYELRKFKYEVFRWTGELSKAATTVLHQHAIQGDITEVQQSVCRWMAYSRKHREHPFDWTLLLKLLEDLDEKWEQADLSRDEEEALGQSFQAFIEYGLGLIGRQREVYPPANKAAHVRLVFLLRCLIKLHGMAVFTRCCPFQPELHMEVARVLKKSTTDWYDRSRRRWRPTSDSDGPRQRDEDVLANLIRLVNMLNSDLYKGLQYYTPLYQKILQIDYFQIVYKQLDKLLTPDVKSDLREELGEDMTKKLEHVQFSVPEVDDIRAEHVCAEQMGMHLFELYLTLHEFCDLKEHLPASERDGLTITQYYRWYNVPIQRWINISKYKAIKRIKAAVELDKVGQVEGQVKQSTSAVDVACCFGQIIEFWRSMDWPDHIGAIPFVIQITKDLCEGAVYYADLIHAKLKASGYYDEVGQFDITEQLCITINDIEQVRRSLKPLPDALKFSDIIFAVEKTQGEKSSKAARLALMGTVSATDDEMIHKIKHVVDRVADKMRPDIKKDVFHLCWAPEKLPPDEAISDLLNYLDSNLLTLNTNLLSSNFKRILDSIWVEVLEEISEVLETEEVKLSWFFERLYSALEILMDFFHASGKGLSMSTMKNRLFEDLHWQLTLNKAHTSIVIEAFLTEKLHEQEFYNGTSFGSLTVRAYYNTDAEMLLVEVLHARNILALDPNGLSDPFVLIELCPHHVFPRQSVQQTQIVKNSLNPTFDESFEFSVSRRQCTRNGACISFTVMDHDFMLANDFAGEVFLSLGSIPGITGGDISGFTALKPLTLPLMQPRKGEKTKATAALTAMQIRDWDKDAQEFVKKRRQIEAQAQN</sequence>
<keyword evidence="7" id="KW-0967">Endosome</keyword>
<keyword evidence="6" id="KW-0963">Cytoplasm</keyword>
<dbReference type="SUPFAM" id="SSF49562">
    <property type="entry name" value="C2 domain (Calcium/lipid-binding domain, CaLB)"/>
    <property type="match status" value="2"/>
</dbReference>
<dbReference type="Proteomes" id="UP001209878">
    <property type="component" value="Unassembled WGS sequence"/>
</dbReference>
<reference evidence="12" key="1">
    <citation type="journal article" date="2023" name="Mol. Biol. Evol.">
        <title>Third-Generation Sequencing Reveals the Adaptive Role of the Epigenome in Three Deep-Sea Polychaetes.</title>
        <authorList>
            <person name="Perez M."/>
            <person name="Aroh O."/>
            <person name="Sun Y."/>
            <person name="Lan Y."/>
            <person name="Juniper S.K."/>
            <person name="Young C.R."/>
            <person name="Angers B."/>
            <person name="Qian P.Y."/>
        </authorList>
    </citation>
    <scope>NUCLEOTIDE SEQUENCE</scope>
    <source>
        <strain evidence="12">R07B-5</strain>
    </source>
</reference>
<name>A0AAD9L3K7_RIDPI</name>
<evidence type="ECO:0000256" key="6">
    <source>
        <dbReference type="ARBA" id="ARBA00022490"/>
    </source>
</evidence>
<feature type="domain" description="MHD2" evidence="11">
    <location>
        <begin position="725"/>
        <end position="833"/>
    </location>
</feature>
<evidence type="ECO:0000256" key="1">
    <source>
        <dbReference type="ARBA" id="ARBA00004172"/>
    </source>
</evidence>
<comment type="similarity">
    <text evidence="4">Belongs to the unc-13 family.</text>
</comment>
<dbReference type="GO" id="GO:0055037">
    <property type="term" value="C:recycling endosome"/>
    <property type="evidence" value="ECO:0007669"/>
    <property type="project" value="UniProtKB-SubCell"/>
</dbReference>
<dbReference type="AlphaFoldDB" id="A0AAD9L3K7"/>
<dbReference type="Pfam" id="PF06292">
    <property type="entry name" value="MUN"/>
    <property type="match status" value="1"/>
</dbReference>
<dbReference type="InterPro" id="IPR014772">
    <property type="entry name" value="Munc13_dom-2"/>
</dbReference>
<evidence type="ECO:0000259" key="9">
    <source>
        <dbReference type="PROSITE" id="PS50004"/>
    </source>
</evidence>
<evidence type="ECO:0000256" key="5">
    <source>
        <dbReference type="ARBA" id="ARBA00022483"/>
    </source>
</evidence>
<comment type="caution">
    <text evidence="12">The sequence shown here is derived from an EMBL/GenBank/DDBJ whole genome shotgun (WGS) entry which is preliminary data.</text>
</comment>
<feature type="domain" description="C2" evidence="9">
    <location>
        <begin position="848"/>
        <end position="973"/>
    </location>
</feature>
<evidence type="ECO:0000256" key="2">
    <source>
        <dbReference type="ARBA" id="ARBA00004496"/>
    </source>
</evidence>
<evidence type="ECO:0000256" key="7">
    <source>
        <dbReference type="ARBA" id="ARBA00022753"/>
    </source>
</evidence>
<comment type="subcellular location">
    <subcellularLocation>
        <location evidence="2">Cytoplasm</location>
    </subcellularLocation>
    <subcellularLocation>
        <location evidence="3">Late endosome</location>
    </subcellularLocation>
    <subcellularLocation>
        <location evidence="1">Recycling endosome</location>
    </subcellularLocation>
</comment>
<evidence type="ECO:0000259" key="11">
    <source>
        <dbReference type="PROSITE" id="PS51259"/>
    </source>
</evidence>
<dbReference type="GO" id="GO:0099503">
    <property type="term" value="C:secretory vesicle"/>
    <property type="evidence" value="ECO:0007669"/>
    <property type="project" value="TreeGrafter"/>
</dbReference>
<dbReference type="PANTHER" id="PTHR45999:SF4">
    <property type="entry name" value="UNC-13-4A, ISOFORM B"/>
    <property type="match status" value="1"/>
</dbReference>
<dbReference type="GO" id="GO:0005770">
    <property type="term" value="C:late endosome"/>
    <property type="evidence" value="ECO:0007669"/>
    <property type="project" value="UniProtKB-SubCell"/>
</dbReference>
<evidence type="ECO:0000256" key="3">
    <source>
        <dbReference type="ARBA" id="ARBA00004603"/>
    </source>
</evidence>
<organism evidence="12 13">
    <name type="scientific">Ridgeia piscesae</name>
    <name type="common">Tubeworm</name>
    <dbReference type="NCBI Taxonomy" id="27915"/>
    <lineage>
        <taxon>Eukaryota</taxon>
        <taxon>Metazoa</taxon>
        <taxon>Spiralia</taxon>
        <taxon>Lophotrochozoa</taxon>
        <taxon>Annelida</taxon>
        <taxon>Polychaeta</taxon>
        <taxon>Sedentaria</taxon>
        <taxon>Canalipalpata</taxon>
        <taxon>Sabellida</taxon>
        <taxon>Siboglinidae</taxon>
        <taxon>Ridgeia</taxon>
    </lineage>
</organism>
<evidence type="ECO:0000313" key="12">
    <source>
        <dbReference type="EMBL" id="KAK2182622.1"/>
    </source>
</evidence>
<evidence type="ECO:0000313" key="13">
    <source>
        <dbReference type="Proteomes" id="UP001209878"/>
    </source>
</evidence>
<dbReference type="InterPro" id="IPR000008">
    <property type="entry name" value="C2_dom"/>
</dbReference>
<dbReference type="PANTHER" id="PTHR45999">
    <property type="entry name" value="UNC-13-4A, ISOFORM B"/>
    <property type="match status" value="1"/>
</dbReference>
<proteinExistence type="inferred from homology"/>
<protein>
    <submittedName>
        <fullName evidence="12">Uncharacterized protein</fullName>
    </submittedName>
</protein>
<evidence type="ECO:0000256" key="8">
    <source>
        <dbReference type="SAM" id="MobiDB-lite"/>
    </source>
</evidence>
<accession>A0AAD9L3K7</accession>
<dbReference type="CDD" id="cd04009">
    <property type="entry name" value="C2B_Munc13-like"/>
    <property type="match status" value="1"/>
</dbReference>
<dbReference type="PROSITE" id="PS50004">
    <property type="entry name" value="C2"/>
    <property type="match status" value="2"/>
</dbReference>
<dbReference type="Pfam" id="PF00168">
    <property type="entry name" value="C2"/>
    <property type="match status" value="2"/>
</dbReference>
<dbReference type="InterPro" id="IPR035892">
    <property type="entry name" value="C2_domain_sf"/>
</dbReference>
<dbReference type="PROSITE" id="PS51259">
    <property type="entry name" value="MHD2"/>
    <property type="match status" value="1"/>
</dbReference>
<dbReference type="Gene3D" id="2.60.40.150">
    <property type="entry name" value="C2 domain"/>
    <property type="match status" value="2"/>
</dbReference>
<dbReference type="InterPro" id="IPR052095">
    <property type="entry name" value="UNC-13_domain"/>
</dbReference>
<dbReference type="InterPro" id="IPR014770">
    <property type="entry name" value="Munc13_1"/>
</dbReference>
<dbReference type="SMART" id="SM00239">
    <property type="entry name" value="C2"/>
    <property type="match status" value="2"/>
</dbReference>